<keyword evidence="3" id="KW-1185">Reference proteome</keyword>
<reference evidence="3" key="1">
    <citation type="journal article" date="2019" name="Int. J. Syst. Evol. Microbiol.">
        <title>The Global Catalogue of Microorganisms (GCM) 10K type strain sequencing project: providing services to taxonomists for standard genome sequencing and annotation.</title>
        <authorList>
            <consortium name="The Broad Institute Genomics Platform"/>
            <consortium name="The Broad Institute Genome Sequencing Center for Infectious Disease"/>
            <person name="Wu L."/>
            <person name="Ma J."/>
        </authorList>
    </citation>
    <scope>NUCLEOTIDE SEQUENCE [LARGE SCALE GENOMIC DNA]</scope>
    <source>
        <strain evidence="3">CGMCC 1.12471</strain>
    </source>
</reference>
<proteinExistence type="predicted"/>
<evidence type="ECO:0000313" key="2">
    <source>
        <dbReference type="EMBL" id="MFD1721284.1"/>
    </source>
</evidence>
<dbReference type="SUPFAM" id="SSF54427">
    <property type="entry name" value="NTF2-like"/>
    <property type="match status" value="1"/>
</dbReference>
<dbReference type="InterPro" id="IPR037401">
    <property type="entry name" value="SnoaL-like"/>
</dbReference>
<evidence type="ECO:0000259" key="1">
    <source>
        <dbReference type="Pfam" id="PF12680"/>
    </source>
</evidence>
<dbReference type="RefSeq" id="WP_377933382.1">
    <property type="nucleotide sequence ID" value="NZ_JBHUEA010000008.1"/>
</dbReference>
<dbReference type="Proteomes" id="UP001597347">
    <property type="component" value="Unassembled WGS sequence"/>
</dbReference>
<sequence>MTTNRLTGPDQIHDRFLRATNEKDVEGLMALYDTAGIAVQLDGSEAVGEPAMRAMLDGLTTAIRRIDGTTRKLFVSGDIALSSADWTAEIVLPDGSTITQGGTTAEVSRRQPDGTWRVVIDDPLFA</sequence>
<comment type="caution">
    <text evidence="2">The sequence shown here is derived from an EMBL/GenBank/DDBJ whole genome shotgun (WGS) entry which is preliminary data.</text>
</comment>
<name>A0ABW4LEB1_9MICO</name>
<protein>
    <submittedName>
        <fullName evidence="2">YybH family protein</fullName>
    </submittedName>
</protein>
<accession>A0ABW4LEB1</accession>
<dbReference type="InterPro" id="IPR032710">
    <property type="entry name" value="NTF2-like_dom_sf"/>
</dbReference>
<dbReference type="Gene3D" id="3.10.450.50">
    <property type="match status" value="1"/>
</dbReference>
<evidence type="ECO:0000313" key="3">
    <source>
        <dbReference type="Proteomes" id="UP001597347"/>
    </source>
</evidence>
<organism evidence="2 3">
    <name type="scientific">Amnibacterium endophyticum</name>
    <dbReference type="NCBI Taxonomy" id="2109337"/>
    <lineage>
        <taxon>Bacteria</taxon>
        <taxon>Bacillati</taxon>
        <taxon>Actinomycetota</taxon>
        <taxon>Actinomycetes</taxon>
        <taxon>Micrococcales</taxon>
        <taxon>Microbacteriaceae</taxon>
        <taxon>Amnibacterium</taxon>
    </lineage>
</organism>
<gene>
    <name evidence="2" type="ORF">ACFSBI_06950</name>
</gene>
<dbReference type="EMBL" id="JBHUEA010000008">
    <property type="protein sequence ID" value="MFD1721284.1"/>
    <property type="molecule type" value="Genomic_DNA"/>
</dbReference>
<feature type="domain" description="SnoaL-like" evidence="1">
    <location>
        <begin position="15"/>
        <end position="103"/>
    </location>
</feature>
<dbReference type="Pfam" id="PF12680">
    <property type="entry name" value="SnoaL_2"/>
    <property type="match status" value="1"/>
</dbReference>